<evidence type="ECO:0000256" key="17">
    <source>
        <dbReference type="ARBA" id="ARBA00029310"/>
    </source>
</evidence>
<keyword evidence="12 19" id="KW-0752">Steroid biosynthesis</keyword>
<evidence type="ECO:0000256" key="1">
    <source>
        <dbReference type="ARBA" id="ARBA00004496"/>
    </source>
</evidence>
<keyword evidence="13 19" id="KW-0756">Sterol biosynthesis</keyword>
<dbReference type="FunFam" id="3.30.70.890:FF:000003">
    <property type="entry name" value="Mevalonate kinase"/>
    <property type="match status" value="1"/>
</dbReference>
<evidence type="ECO:0000256" key="19">
    <source>
        <dbReference type="RuleBase" id="RU363087"/>
    </source>
</evidence>
<keyword evidence="6 19" id="KW-0808">Transferase</keyword>
<dbReference type="InterPro" id="IPR013750">
    <property type="entry name" value="GHMP_kinase_C_dom"/>
</dbReference>
<evidence type="ECO:0000256" key="13">
    <source>
        <dbReference type="ARBA" id="ARBA00023011"/>
    </source>
</evidence>
<evidence type="ECO:0000256" key="18">
    <source>
        <dbReference type="ARBA" id="ARBA00029438"/>
    </source>
</evidence>
<dbReference type="InterPro" id="IPR036554">
    <property type="entry name" value="GHMP_kinase_C_sf"/>
</dbReference>
<dbReference type="SUPFAM" id="SSF54211">
    <property type="entry name" value="Ribosomal protein S5 domain 2-like"/>
    <property type="match status" value="1"/>
</dbReference>
<keyword evidence="14 19" id="KW-0443">Lipid metabolism</keyword>
<evidence type="ECO:0000256" key="5">
    <source>
        <dbReference type="ARBA" id="ARBA00022516"/>
    </source>
</evidence>
<evidence type="ECO:0000259" key="20">
    <source>
        <dbReference type="Pfam" id="PF00288"/>
    </source>
</evidence>
<keyword evidence="11" id="KW-0460">Magnesium</keyword>
<dbReference type="UniPathway" id="UPA00057">
    <property type="reaction ID" value="UER00098"/>
</dbReference>
<dbReference type="InterPro" id="IPR014721">
    <property type="entry name" value="Ribsml_uS5_D2-typ_fold_subgr"/>
</dbReference>
<dbReference type="Gene3D" id="3.30.230.10">
    <property type="match status" value="1"/>
</dbReference>
<dbReference type="PANTHER" id="PTHR43290">
    <property type="entry name" value="MEVALONATE KINASE"/>
    <property type="match status" value="1"/>
</dbReference>
<dbReference type="InterPro" id="IPR006203">
    <property type="entry name" value="GHMP_knse_ATP-bd_CS"/>
</dbReference>
<dbReference type="Proteomes" id="UP000307173">
    <property type="component" value="Unassembled WGS sequence"/>
</dbReference>
<protein>
    <recommendedName>
        <fullName evidence="3 19">Mevalonate kinase</fullName>
        <shortName evidence="19">MK</shortName>
        <ecNumber evidence="3 19">2.7.1.36</ecNumber>
    </recommendedName>
</protein>
<dbReference type="GO" id="GO:0006696">
    <property type="term" value="P:ergosterol biosynthetic process"/>
    <property type="evidence" value="ECO:0007669"/>
    <property type="project" value="TreeGrafter"/>
</dbReference>
<comment type="function">
    <text evidence="19">Mevalonate kinase; part of the second module of ergosterol biosynthesis pathway that includes the middle steps of the pathway. The second module is carried out in the vacuole and involves the formation of farnesyl diphosphate, which is also an important intermediate in the biosynthesis of ubiquinone, dolichol, heme and prenylated proteins.</text>
</comment>
<dbReference type="GO" id="GO:0005524">
    <property type="term" value="F:ATP binding"/>
    <property type="evidence" value="ECO:0007669"/>
    <property type="project" value="UniProtKB-KW"/>
</dbReference>
<dbReference type="PROSITE" id="PS00627">
    <property type="entry name" value="GHMP_KINASES_ATP"/>
    <property type="match status" value="1"/>
</dbReference>
<feature type="domain" description="GHMP kinase C-terminal" evidence="21">
    <location>
        <begin position="298"/>
        <end position="354"/>
    </location>
</feature>
<evidence type="ECO:0000259" key="21">
    <source>
        <dbReference type="Pfam" id="PF08544"/>
    </source>
</evidence>
<dbReference type="PRINTS" id="PR00959">
    <property type="entry name" value="MEVGALKINASE"/>
</dbReference>
<gene>
    <name evidence="22" type="ORF">CANINC_003409</name>
</gene>
<evidence type="ECO:0000313" key="22">
    <source>
        <dbReference type="EMBL" id="TID21925.1"/>
    </source>
</evidence>
<evidence type="ECO:0000256" key="4">
    <source>
        <dbReference type="ARBA" id="ARBA00022490"/>
    </source>
</evidence>
<comment type="caution">
    <text evidence="22">The sequence shown here is derived from an EMBL/GenBank/DDBJ whole genome shotgun (WGS) entry which is preliminary data.</text>
</comment>
<evidence type="ECO:0000256" key="9">
    <source>
        <dbReference type="ARBA" id="ARBA00022777"/>
    </source>
</evidence>
<keyword evidence="8 19" id="KW-0547">Nucleotide-binding</keyword>
<dbReference type="InterPro" id="IPR006204">
    <property type="entry name" value="GHMP_kinase_N_dom"/>
</dbReference>
<reference evidence="22 23" key="1">
    <citation type="journal article" date="2019" name="Front. Genet.">
        <title>Whole-Genome Sequencing of the Opportunistic Yeast Pathogen Candida inconspicua Uncovers Its Hybrid Origin.</title>
        <authorList>
            <person name="Mixao V."/>
            <person name="Hansen A.P."/>
            <person name="Saus E."/>
            <person name="Boekhout T."/>
            <person name="Lass-Florl C."/>
            <person name="Gabaldon T."/>
        </authorList>
    </citation>
    <scope>NUCLEOTIDE SEQUENCE [LARGE SCALE GENOMIC DNA]</scope>
    <source>
        <strain evidence="22 23">CBS 180</strain>
    </source>
</reference>
<dbReference type="NCBIfam" id="TIGR00549">
    <property type="entry name" value="mevalon_kin"/>
    <property type="match status" value="1"/>
</dbReference>
<dbReference type="GO" id="GO:0019287">
    <property type="term" value="P:isopentenyl diphosphate biosynthetic process, mevalonate pathway"/>
    <property type="evidence" value="ECO:0007669"/>
    <property type="project" value="UniProtKB-UniPathway"/>
</dbReference>
<evidence type="ECO:0000256" key="15">
    <source>
        <dbReference type="ARBA" id="ARBA00023166"/>
    </source>
</evidence>
<dbReference type="EC" id="2.7.1.36" evidence="3 19"/>
<comment type="pathway">
    <text evidence="18 19">Isoprenoid biosynthesis; isopentenyl diphosphate biosynthesis via mevalonate pathway; isopentenyl diphosphate from (R)-mevalonate: step 1/3.</text>
</comment>
<keyword evidence="5 19" id="KW-0444">Lipid biosynthesis</keyword>
<feature type="domain" description="GHMP kinase N-terminal" evidence="20">
    <location>
        <begin position="127"/>
        <end position="214"/>
    </location>
</feature>
<comment type="subcellular location">
    <subcellularLocation>
        <location evidence="1 19">Cytoplasm</location>
    </subcellularLocation>
</comment>
<sequence length="427" mass="46725">MVEFPFITSAPGKVILFGEHSAVYNKPAIAAALSLRTYLLVTKNDNPEDNNVYLDFPDIQLKHQWKKTDLPWHLSTHEQGRPPAEEELNAELVNGLTPLLTTITSPLHYAAAFCFLYLLISLCHDCMEGGLTFTVRSTLPIGAGLGSSASISVCLASGFAYIGGHIKPASLEKDSKIVKDSNECLFIDAWSYMGEKCIHGNPSGIDNAVATHGGAVMFQRMENSMPSVRTSMRNLPSMNLLLTNTKTPRRTADLVSNVARIVNDFPKTSGCILDSLDAIAREAYNLMVRPFLDNSAKVRLMELIRINHGLLVSLGVSHPNLERIKLYCDELNIGETKLTGAGGGGCAITLLRDDIDLDSYEKLLEKLEKNGFEPFKTTLGGKGVGLLTPQNSDLLQFMSVDRFVGFPNIAAIEDAIGCSVVNGWKYW</sequence>
<evidence type="ECO:0000256" key="3">
    <source>
        <dbReference type="ARBA" id="ARBA00012103"/>
    </source>
</evidence>
<evidence type="ECO:0000256" key="11">
    <source>
        <dbReference type="ARBA" id="ARBA00022842"/>
    </source>
</evidence>
<evidence type="ECO:0000256" key="14">
    <source>
        <dbReference type="ARBA" id="ARBA00023098"/>
    </source>
</evidence>
<accession>A0A4T0WYW2</accession>
<dbReference type="Gene3D" id="3.30.70.890">
    <property type="entry name" value="GHMP kinase, C-terminal domain"/>
    <property type="match status" value="1"/>
</dbReference>
<keyword evidence="16 19" id="KW-0753">Steroid metabolism</keyword>
<organism evidence="22 23">
    <name type="scientific">Pichia inconspicua</name>
    <dbReference type="NCBI Taxonomy" id="52247"/>
    <lineage>
        <taxon>Eukaryota</taxon>
        <taxon>Fungi</taxon>
        <taxon>Dikarya</taxon>
        <taxon>Ascomycota</taxon>
        <taxon>Saccharomycotina</taxon>
        <taxon>Pichiomycetes</taxon>
        <taxon>Pichiales</taxon>
        <taxon>Pichiaceae</taxon>
        <taxon>Pichia</taxon>
    </lineage>
</organism>
<dbReference type="GO" id="GO:0004496">
    <property type="term" value="F:mevalonate kinase activity"/>
    <property type="evidence" value="ECO:0007669"/>
    <property type="project" value="UniProtKB-EC"/>
</dbReference>
<evidence type="ECO:0000313" key="23">
    <source>
        <dbReference type="Proteomes" id="UP000307173"/>
    </source>
</evidence>
<evidence type="ECO:0000256" key="16">
    <source>
        <dbReference type="ARBA" id="ARBA00023221"/>
    </source>
</evidence>
<dbReference type="STRING" id="52247.A0A4T0WYW2"/>
<name>A0A4T0WYW2_9ASCO</name>
<proteinExistence type="inferred from homology"/>
<evidence type="ECO:0000256" key="2">
    <source>
        <dbReference type="ARBA" id="ARBA00006495"/>
    </source>
</evidence>
<evidence type="ECO:0000256" key="10">
    <source>
        <dbReference type="ARBA" id="ARBA00022840"/>
    </source>
</evidence>
<dbReference type="PANTHER" id="PTHR43290:SF2">
    <property type="entry name" value="MEVALONATE KINASE"/>
    <property type="match status" value="1"/>
</dbReference>
<dbReference type="GO" id="GO:0005829">
    <property type="term" value="C:cytosol"/>
    <property type="evidence" value="ECO:0007669"/>
    <property type="project" value="TreeGrafter"/>
</dbReference>
<dbReference type="OrthoDB" id="1652964at2759"/>
<comment type="similarity">
    <text evidence="2 19">Belongs to the GHMP kinase family. Mevalonate kinase subfamily.</text>
</comment>
<dbReference type="Pfam" id="PF00288">
    <property type="entry name" value="GHMP_kinases_N"/>
    <property type="match status" value="1"/>
</dbReference>
<dbReference type="InterPro" id="IPR006205">
    <property type="entry name" value="Mev_gal_kin"/>
</dbReference>
<keyword evidence="7" id="KW-0479">Metal-binding</keyword>
<dbReference type="GO" id="GO:0046872">
    <property type="term" value="F:metal ion binding"/>
    <property type="evidence" value="ECO:0007669"/>
    <property type="project" value="UniProtKB-KW"/>
</dbReference>
<dbReference type="Pfam" id="PF08544">
    <property type="entry name" value="GHMP_kinases_C"/>
    <property type="match status" value="1"/>
</dbReference>
<comment type="catalytic activity">
    <reaction evidence="17">
        <text>(R)-mevalonate + ATP = (R)-5-phosphomevalonate + ADP + H(+)</text>
        <dbReference type="Rhea" id="RHEA:17065"/>
        <dbReference type="ChEBI" id="CHEBI:15378"/>
        <dbReference type="ChEBI" id="CHEBI:30616"/>
        <dbReference type="ChEBI" id="CHEBI:36464"/>
        <dbReference type="ChEBI" id="CHEBI:58146"/>
        <dbReference type="ChEBI" id="CHEBI:456216"/>
        <dbReference type="EC" id="2.7.1.36"/>
    </reaction>
    <physiologicalReaction direction="left-to-right" evidence="17">
        <dbReference type="Rhea" id="RHEA:17066"/>
    </physiologicalReaction>
</comment>
<dbReference type="EMBL" id="SELW01000551">
    <property type="protein sequence ID" value="TID21925.1"/>
    <property type="molecule type" value="Genomic_DNA"/>
</dbReference>
<dbReference type="InterPro" id="IPR020568">
    <property type="entry name" value="Ribosomal_Su5_D2-typ_SF"/>
</dbReference>
<evidence type="ECO:0000256" key="7">
    <source>
        <dbReference type="ARBA" id="ARBA00022723"/>
    </source>
</evidence>
<dbReference type="SUPFAM" id="SSF55060">
    <property type="entry name" value="GHMP Kinase, C-terminal domain"/>
    <property type="match status" value="1"/>
</dbReference>
<evidence type="ECO:0000256" key="6">
    <source>
        <dbReference type="ARBA" id="ARBA00022679"/>
    </source>
</evidence>
<keyword evidence="4 19" id="KW-0963">Cytoplasm</keyword>
<keyword evidence="9 19" id="KW-0418">Kinase</keyword>
<keyword evidence="23" id="KW-1185">Reference proteome</keyword>
<dbReference type="AlphaFoldDB" id="A0A4T0WYW2"/>
<keyword evidence="15 19" id="KW-1207">Sterol metabolism</keyword>
<evidence type="ECO:0000256" key="12">
    <source>
        <dbReference type="ARBA" id="ARBA00022955"/>
    </source>
</evidence>
<evidence type="ECO:0000256" key="8">
    <source>
        <dbReference type="ARBA" id="ARBA00022741"/>
    </source>
</evidence>
<keyword evidence="10 19" id="KW-0067">ATP-binding</keyword>